<reference evidence="2" key="1">
    <citation type="journal article" date="2022" name="Mol. Ecol. Resour.">
        <title>The genomes of chicory, endive, great burdock and yacon provide insights into Asteraceae palaeo-polyploidization history and plant inulin production.</title>
        <authorList>
            <person name="Fan W."/>
            <person name="Wang S."/>
            <person name="Wang H."/>
            <person name="Wang A."/>
            <person name="Jiang F."/>
            <person name="Liu H."/>
            <person name="Zhao H."/>
            <person name="Xu D."/>
            <person name="Zhang Y."/>
        </authorList>
    </citation>
    <scope>NUCLEOTIDE SEQUENCE [LARGE SCALE GENOMIC DNA]</scope>
    <source>
        <strain evidence="2">cv. Punajuju</strain>
    </source>
</reference>
<accession>A0ACB9ANT0</accession>
<gene>
    <name evidence="1" type="ORF">L2E82_40836</name>
</gene>
<dbReference type="Proteomes" id="UP001055811">
    <property type="component" value="Linkage Group LG07"/>
</dbReference>
<name>A0ACB9ANT0_CICIN</name>
<evidence type="ECO:0000313" key="2">
    <source>
        <dbReference type="Proteomes" id="UP001055811"/>
    </source>
</evidence>
<sequence>MTKIPFIGFCSVVQCTIRLLKYEIYAIILTLASFTRNRFFSFQQTKGCLMISIFHIPAQILQILRILRTTRPPGLCFSTSGRHRLLVIIDIGSNEADLGFFERQAIQCLVQCSFKLLVYSSSAFWVLLTIKVGLPWPRQRTGFEGLFHLFVGPNQFHHRNQEAAMGSKVLRPASQGTGPGFYSQAFSS</sequence>
<organism evidence="1 2">
    <name type="scientific">Cichorium intybus</name>
    <name type="common">Chicory</name>
    <dbReference type="NCBI Taxonomy" id="13427"/>
    <lineage>
        <taxon>Eukaryota</taxon>
        <taxon>Viridiplantae</taxon>
        <taxon>Streptophyta</taxon>
        <taxon>Embryophyta</taxon>
        <taxon>Tracheophyta</taxon>
        <taxon>Spermatophyta</taxon>
        <taxon>Magnoliopsida</taxon>
        <taxon>eudicotyledons</taxon>
        <taxon>Gunneridae</taxon>
        <taxon>Pentapetalae</taxon>
        <taxon>asterids</taxon>
        <taxon>campanulids</taxon>
        <taxon>Asterales</taxon>
        <taxon>Asteraceae</taxon>
        <taxon>Cichorioideae</taxon>
        <taxon>Cichorieae</taxon>
        <taxon>Cichoriinae</taxon>
        <taxon>Cichorium</taxon>
    </lineage>
</organism>
<evidence type="ECO:0000313" key="1">
    <source>
        <dbReference type="EMBL" id="KAI3711033.1"/>
    </source>
</evidence>
<comment type="caution">
    <text evidence="1">The sequence shown here is derived from an EMBL/GenBank/DDBJ whole genome shotgun (WGS) entry which is preliminary data.</text>
</comment>
<protein>
    <submittedName>
        <fullName evidence="1">Uncharacterized protein</fullName>
    </submittedName>
</protein>
<proteinExistence type="predicted"/>
<dbReference type="EMBL" id="CM042015">
    <property type="protein sequence ID" value="KAI3711033.1"/>
    <property type="molecule type" value="Genomic_DNA"/>
</dbReference>
<reference evidence="1 2" key="2">
    <citation type="journal article" date="2022" name="Mol. Ecol. Resour.">
        <title>The genomes of chicory, endive, great burdock and yacon provide insights into Asteraceae paleo-polyploidization history and plant inulin production.</title>
        <authorList>
            <person name="Fan W."/>
            <person name="Wang S."/>
            <person name="Wang H."/>
            <person name="Wang A."/>
            <person name="Jiang F."/>
            <person name="Liu H."/>
            <person name="Zhao H."/>
            <person name="Xu D."/>
            <person name="Zhang Y."/>
        </authorList>
    </citation>
    <scope>NUCLEOTIDE SEQUENCE [LARGE SCALE GENOMIC DNA]</scope>
    <source>
        <strain evidence="2">cv. Punajuju</strain>
        <tissue evidence="1">Leaves</tissue>
    </source>
</reference>
<keyword evidence="2" id="KW-1185">Reference proteome</keyword>